<evidence type="ECO:0000256" key="1">
    <source>
        <dbReference type="SAM" id="MobiDB-lite"/>
    </source>
</evidence>
<dbReference type="EMBL" id="JACXYY010000001">
    <property type="protein sequence ID" value="MBD3913712.1"/>
    <property type="molecule type" value="Genomic_DNA"/>
</dbReference>
<dbReference type="Proteomes" id="UP000649289">
    <property type="component" value="Unassembled WGS sequence"/>
</dbReference>
<dbReference type="RefSeq" id="WP_191198010.1">
    <property type="nucleotide sequence ID" value="NZ_BAAAPA010000002.1"/>
</dbReference>
<protein>
    <submittedName>
        <fullName evidence="2">Uncharacterized protein</fullName>
    </submittedName>
</protein>
<comment type="caution">
    <text evidence="2">The sequence shown here is derived from an EMBL/GenBank/DDBJ whole genome shotgun (WGS) entry which is preliminary data.</text>
</comment>
<accession>A0ABR8MCN9</accession>
<proteinExistence type="predicted"/>
<evidence type="ECO:0000313" key="3">
    <source>
        <dbReference type="Proteomes" id="UP000649289"/>
    </source>
</evidence>
<feature type="region of interest" description="Disordered" evidence="1">
    <location>
        <begin position="113"/>
        <end position="138"/>
    </location>
</feature>
<evidence type="ECO:0000313" key="2">
    <source>
        <dbReference type="EMBL" id="MBD3913712.1"/>
    </source>
</evidence>
<reference evidence="2 3" key="1">
    <citation type="submission" date="2020-09" db="EMBL/GenBank/DDBJ databases">
        <title>novel species in genus Nocardioides.</title>
        <authorList>
            <person name="Zhang G."/>
        </authorList>
    </citation>
    <scope>NUCLEOTIDE SEQUENCE [LARGE SCALE GENOMIC DNA]</scope>
    <source>
        <strain evidence="2 3">19197</strain>
    </source>
</reference>
<organism evidence="2 3">
    <name type="scientific">Nocardioides hwasunensis</name>
    <dbReference type="NCBI Taxonomy" id="397258"/>
    <lineage>
        <taxon>Bacteria</taxon>
        <taxon>Bacillati</taxon>
        <taxon>Actinomycetota</taxon>
        <taxon>Actinomycetes</taxon>
        <taxon>Propionibacteriales</taxon>
        <taxon>Nocardioidaceae</taxon>
        <taxon>Nocardioides</taxon>
    </lineage>
</organism>
<keyword evidence="3" id="KW-1185">Reference proteome</keyword>
<sequence length="161" mass="18236">MTAPNGRTYSVRRQWLGWRQRIPFDPELVVFVPAVVELGLRAAIAPPSIALRRFGVLRWELEVRDHGRRWWSRSSVVRRERIRGWDPSQRRLEELARDVERGHVALTGFPVTVHLPPSGDGSDDSRTYMLDEETSPPTVSTLVEALRAEPARAHAPGGPTT</sequence>
<gene>
    <name evidence="2" type="ORF">IEZ25_03710</name>
</gene>
<name>A0ABR8MCN9_9ACTN</name>